<feature type="compositionally biased region" description="Polar residues" evidence="2">
    <location>
        <begin position="13"/>
        <end position="23"/>
    </location>
</feature>
<evidence type="ECO:0000313" key="5">
    <source>
        <dbReference type="Proteomes" id="UP001153714"/>
    </source>
</evidence>
<dbReference type="InterPro" id="IPR033184">
    <property type="entry name" value="PRRC2"/>
</dbReference>
<evidence type="ECO:0000259" key="3">
    <source>
        <dbReference type="Pfam" id="PF07001"/>
    </source>
</evidence>
<dbReference type="PANTHER" id="PTHR14038">
    <property type="entry name" value="BAT2 HLA-B-ASSOCIATED TRANSCRIPT 2"/>
    <property type="match status" value="1"/>
</dbReference>
<dbReference type="OrthoDB" id="1939715at2759"/>
<keyword evidence="5" id="KW-1185">Reference proteome</keyword>
<sequence length="301" mass="31574">MSALSTPGGGGTTAQTKPTSGKQKYQKLDINSLYCANRNENSEPSSVKSQLSRKHGMQSLGKVPSARRPPANLPSLKTETGQDPNTNSITAATTTVSTPATCSSQIITTTSNSSVVAGTGPGGWVALPPPSSPHFRTEFPSLEAAAQPSHRSLEHSGPQPQLRPQRVFKVIFLNVIAEGSWTCGGTAGVRQESSPAAAPASTPASQQTPAFRAILPSFVATAAGSGWVRWARSATRAPAAAAPLPPRSAPPRARRPPPPRAPSRCSPPGLYCAMNRSPHWTIYPATRAGRRTTILITSEFI</sequence>
<dbReference type="EMBL" id="OU893341">
    <property type="protein sequence ID" value="CAG9783168.1"/>
    <property type="molecule type" value="Genomic_DNA"/>
</dbReference>
<feature type="compositionally biased region" description="Polar residues" evidence="2">
    <location>
        <begin position="75"/>
        <end position="85"/>
    </location>
</feature>
<evidence type="ECO:0000256" key="2">
    <source>
        <dbReference type="SAM" id="MobiDB-lite"/>
    </source>
</evidence>
<evidence type="ECO:0000313" key="4">
    <source>
        <dbReference type="EMBL" id="CAG9783168.1"/>
    </source>
</evidence>
<proteinExistence type="predicted"/>
<dbReference type="GO" id="GO:0030154">
    <property type="term" value="P:cell differentiation"/>
    <property type="evidence" value="ECO:0007669"/>
    <property type="project" value="TreeGrafter"/>
</dbReference>
<dbReference type="Pfam" id="PF07001">
    <property type="entry name" value="BAT2_N"/>
    <property type="match status" value="1"/>
</dbReference>
<accession>A0A9N9QTT7</accession>
<feature type="region of interest" description="Disordered" evidence="2">
    <location>
        <begin position="1"/>
        <end position="90"/>
    </location>
</feature>
<evidence type="ECO:0000256" key="1">
    <source>
        <dbReference type="ARBA" id="ARBA00022553"/>
    </source>
</evidence>
<name>A0A9N9QTT7_9NEOP</name>
<reference evidence="4" key="2">
    <citation type="submission" date="2022-10" db="EMBL/GenBank/DDBJ databases">
        <authorList>
            <consortium name="ENA_rothamsted_submissions"/>
            <consortium name="culmorum"/>
            <person name="King R."/>
        </authorList>
    </citation>
    <scope>NUCLEOTIDE SEQUENCE</scope>
</reference>
<organism evidence="4 5">
    <name type="scientific">Diatraea saccharalis</name>
    <name type="common">sugarcane borer</name>
    <dbReference type="NCBI Taxonomy" id="40085"/>
    <lineage>
        <taxon>Eukaryota</taxon>
        <taxon>Metazoa</taxon>
        <taxon>Ecdysozoa</taxon>
        <taxon>Arthropoda</taxon>
        <taxon>Hexapoda</taxon>
        <taxon>Insecta</taxon>
        <taxon>Pterygota</taxon>
        <taxon>Neoptera</taxon>
        <taxon>Endopterygota</taxon>
        <taxon>Lepidoptera</taxon>
        <taxon>Glossata</taxon>
        <taxon>Ditrysia</taxon>
        <taxon>Pyraloidea</taxon>
        <taxon>Crambidae</taxon>
        <taxon>Crambinae</taxon>
        <taxon>Diatraea</taxon>
    </lineage>
</organism>
<feature type="domain" description="BAT2 N-terminal" evidence="3">
    <location>
        <begin position="16"/>
        <end position="104"/>
    </location>
</feature>
<dbReference type="AlphaFoldDB" id="A0A9N9QTT7"/>
<dbReference type="InterPro" id="IPR009738">
    <property type="entry name" value="BAT2_N"/>
</dbReference>
<feature type="compositionally biased region" description="Polar residues" evidence="2">
    <location>
        <begin position="38"/>
        <end position="50"/>
    </location>
</feature>
<reference evidence="4" key="1">
    <citation type="submission" date="2021-12" db="EMBL/GenBank/DDBJ databases">
        <authorList>
            <person name="King R."/>
        </authorList>
    </citation>
    <scope>NUCLEOTIDE SEQUENCE</scope>
</reference>
<dbReference type="PANTHER" id="PTHR14038:SF0">
    <property type="entry name" value="LP18708P"/>
    <property type="match status" value="1"/>
</dbReference>
<gene>
    <name evidence="4" type="ORF">DIATSA_LOCUS1359</name>
</gene>
<keyword evidence="1" id="KW-0597">Phosphoprotein</keyword>
<dbReference type="Proteomes" id="UP001153714">
    <property type="component" value="Chromosome 10"/>
</dbReference>
<feature type="region of interest" description="Disordered" evidence="2">
    <location>
        <begin position="238"/>
        <end position="268"/>
    </location>
</feature>
<protein>
    <recommendedName>
        <fullName evidence="3">BAT2 N-terminal domain-containing protein</fullName>
    </recommendedName>
</protein>